<feature type="transmembrane region" description="Helical" evidence="11">
    <location>
        <begin position="216"/>
        <end position="239"/>
    </location>
</feature>
<sequence length="287" mass="32585">MKSFTFSYTPYYWLTVSSLAVLLFLSGLFVSSFWFSDRWEDLFKGNIEFLAECDPGLTEAQLITIENRLSKIEGIQNLRFVSATEALKIMKTELKELALPDSMDNPFRGSFRFTLDAERVDTAYAKLLERDLTKVDGISAFYYPEDLYGAVRSRLKSISLVTGAIGGILLLLILVMIHHQIRMYIMQHRYHIRTMSLVGATRGYIRRPFIIEVLKMSSFSILVAGIAYFSVLLWIGHVVGQSLFASSLDMVVLGMLFIIALGILMSFSAAWAAIQRYLESTDARDFI</sequence>
<dbReference type="InterPro" id="IPR040690">
    <property type="entry name" value="FtsX_ECD"/>
</dbReference>
<keyword evidence="6 11" id="KW-0812">Transmembrane</keyword>
<comment type="subcellular location">
    <subcellularLocation>
        <location evidence="1">Cell membrane</location>
        <topology evidence="1">Multi-pass membrane protein</topology>
    </subcellularLocation>
</comment>
<evidence type="ECO:0000256" key="11">
    <source>
        <dbReference type="SAM" id="Phobius"/>
    </source>
</evidence>
<feature type="domain" description="FtsX extracellular" evidence="13">
    <location>
        <begin position="53"/>
        <end position="138"/>
    </location>
</feature>
<comment type="similarity">
    <text evidence="2 10">Belongs to the ABC-4 integral membrane protein family. FtsX subfamily.</text>
</comment>
<feature type="transmembrane region" description="Helical" evidence="11">
    <location>
        <begin position="251"/>
        <end position="274"/>
    </location>
</feature>
<keyword evidence="4 10" id="KW-1003">Cell membrane</keyword>
<dbReference type="InterPro" id="IPR004513">
    <property type="entry name" value="FtsX"/>
</dbReference>
<gene>
    <name evidence="14" type="ORF">IPP15_03230</name>
</gene>
<evidence type="ECO:0000256" key="6">
    <source>
        <dbReference type="ARBA" id="ARBA00022692"/>
    </source>
</evidence>
<evidence type="ECO:0000256" key="1">
    <source>
        <dbReference type="ARBA" id="ARBA00004651"/>
    </source>
</evidence>
<dbReference type="Proteomes" id="UP000808337">
    <property type="component" value="Unassembled WGS sequence"/>
</dbReference>
<accession>A0A9D7XS69</accession>
<dbReference type="EMBL" id="JADKGY010000001">
    <property type="protein sequence ID" value="MBK9981432.1"/>
    <property type="molecule type" value="Genomic_DNA"/>
</dbReference>
<name>A0A9D7XS69_9BACT</name>
<evidence type="ECO:0000313" key="14">
    <source>
        <dbReference type="EMBL" id="MBK9981432.1"/>
    </source>
</evidence>
<keyword evidence="7 11" id="KW-1133">Transmembrane helix</keyword>
<organism evidence="14 15">
    <name type="scientific">Candidatus Opimibacter skivensis</name>
    <dbReference type="NCBI Taxonomy" id="2982028"/>
    <lineage>
        <taxon>Bacteria</taxon>
        <taxon>Pseudomonadati</taxon>
        <taxon>Bacteroidota</taxon>
        <taxon>Saprospiria</taxon>
        <taxon>Saprospirales</taxon>
        <taxon>Saprospiraceae</taxon>
        <taxon>Candidatus Opimibacter</taxon>
    </lineage>
</organism>
<dbReference type="Pfam" id="PF02687">
    <property type="entry name" value="FtsX"/>
    <property type="match status" value="1"/>
</dbReference>
<evidence type="ECO:0000256" key="8">
    <source>
        <dbReference type="ARBA" id="ARBA00023136"/>
    </source>
</evidence>
<evidence type="ECO:0000256" key="3">
    <source>
        <dbReference type="ARBA" id="ARBA00021907"/>
    </source>
</evidence>
<feature type="domain" description="ABC3 transporter permease C-terminal" evidence="12">
    <location>
        <begin position="165"/>
        <end position="278"/>
    </location>
</feature>
<evidence type="ECO:0000256" key="9">
    <source>
        <dbReference type="ARBA" id="ARBA00023306"/>
    </source>
</evidence>
<evidence type="ECO:0000259" key="13">
    <source>
        <dbReference type="Pfam" id="PF18075"/>
    </source>
</evidence>
<dbReference type="GO" id="GO:0005886">
    <property type="term" value="C:plasma membrane"/>
    <property type="evidence" value="ECO:0007669"/>
    <property type="project" value="UniProtKB-SubCell"/>
</dbReference>
<evidence type="ECO:0000256" key="7">
    <source>
        <dbReference type="ARBA" id="ARBA00022989"/>
    </source>
</evidence>
<keyword evidence="9 10" id="KW-0131">Cell cycle</keyword>
<evidence type="ECO:0000256" key="5">
    <source>
        <dbReference type="ARBA" id="ARBA00022618"/>
    </source>
</evidence>
<comment type="caution">
    <text evidence="14">The sequence shown here is derived from an EMBL/GenBank/DDBJ whole genome shotgun (WGS) entry which is preliminary data.</text>
</comment>
<feature type="transmembrane region" description="Helical" evidence="11">
    <location>
        <begin position="12"/>
        <end position="35"/>
    </location>
</feature>
<evidence type="ECO:0000313" key="15">
    <source>
        <dbReference type="Proteomes" id="UP000808337"/>
    </source>
</evidence>
<dbReference type="PANTHER" id="PTHR47755:SF1">
    <property type="entry name" value="CELL DIVISION PROTEIN FTSX"/>
    <property type="match status" value="1"/>
</dbReference>
<proteinExistence type="inferred from homology"/>
<dbReference type="PANTHER" id="PTHR47755">
    <property type="entry name" value="CELL DIVISION PROTEIN FTSX"/>
    <property type="match status" value="1"/>
</dbReference>
<evidence type="ECO:0000259" key="12">
    <source>
        <dbReference type="Pfam" id="PF02687"/>
    </source>
</evidence>
<dbReference type="AlphaFoldDB" id="A0A9D7XS69"/>
<dbReference type="Gene3D" id="3.30.70.3040">
    <property type="match status" value="1"/>
</dbReference>
<dbReference type="InterPro" id="IPR003838">
    <property type="entry name" value="ABC3_permease_C"/>
</dbReference>
<reference evidence="14 15" key="1">
    <citation type="submission" date="2020-10" db="EMBL/GenBank/DDBJ databases">
        <title>Connecting structure to function with the recovery of over 1000 high-quality activated sludge metagenome-assembled genomes encoding full-length rRNA genes using long-read sequencing.</title>
        <authorList>
            <person name="Singleton C.M."/>
            <person name="Petriglieri F."/>
            <person name="Kristensen J.M."/>
            <person name="Kirkegaard R.H."/>
            <person name="Michaelsen T.Y."/>
            <person name="Andersen M.H."/>
            <person name="Karst S.M."/>
            <person name="Dueholm M.S."/>
            <person name="Nielsen P.H."/>
            <person name="Albertsen M."/>
        </authorList>
    </citation>
    <scope>NUCLEOTIDE SEQUENCE [LARGE SCALE GENOMIC DNA]</scope>
    <source>
        <strain evidence="14">Ribe_18-Q3-R11-54_MAXAC.273</strain>
    </source>
</reference>
<keyword evidence="8 10" id="KW-0472">Membrane</keyword>
<evidence type="ECO:0000256" key="2">
    <source>
        <dbReference type="ARBA" id="ARBA00007379"/>
    </source>
</evidence>
<dbReference type="Pfam" id="PF18075">
    <property type="entry name" value="FtsX_ECD"/>
    <property type="match status" value="1"/>
</dbReference>
<dbReference type="PIRSF" id="PIRSF003097">
    <property type="entry name" value="FtsX"/>
    <property type="match status" value="1"/>
</dbReference>
<evidence type="ECO:0000256" key="10">
    <source>
        <dbReference type="PIRNR" id="PIRNR003097"/>
    </source>
</evidence>
<evidence type="ECO:0000256" key="4">
    <source>
        <dbReference type="ARBA" id="ARBA00022475"/>
    </source>
</evidence>
<feature type="transmembrane region" description="Helical" evidence="11">
    <location>
        <begin position="157"/>
        <end position="177"/>
    </location>
</feature>
<keyword evidence="5 10" id="KW-0132">Cell division</keyword>
<protein>
    <recommendedName>
        <fullName evidence="3 10">Cell division protein FtsX</fullName>
    </recommendedName>
</protein>
<dbReference type="GO" id="GO:0051301">
    <property type="term" value="P:cell division"/>
    <property type="evidence" value="ECO:0007669"/>
    <property type="project" value="UniProtKB-KW"/>
</dbReference>